<feature type="binding site" evidence="8">
    <location>
        <begin position="33"/>
        <end position="40"/>
    </location>
    <ligand>
        <name>ATP</name>
        <dbReference type="ChEBI" id="CHEBI:30616"/>
    </ligand>
</feature>
<dbReference type="CDD" id="cd00560">
    <property type="entry name" value="PanC"/>
    <property type="match status" value="1"/>
</dbReference>
<proteinExistence type="inferred from homology"/>
<evidence type="ECO:0000256" key="8">
    <source>
        <dbReference type="HAMAP-Rule" id="MF_00158"/>
    </source>
</evidence>
<dbReference type="NCBIfam" id="TIGR00018">
    <property type="entry name" value="panC"/>
    <property type="match status" value="1"/>
</dbReference>
<feature type="binding site" evidence="8">
    <location>
        <position position="64"/>
    </location>
    <ligand>
        <name>beta-alanine</name>
        <dbReference type="ChEBI" id="CHEBI:57966"/>
    </ligand>
</feature>
<evidence type="ECO:0000256" key="1">
    <source>
        <dbReference type="ARBA" id="ARBA00004990"/>
    </source>
</evidence>
<dbReference type="Proteomes" id="UP000559404">
    <property type="component" value="Unassembled WGS sequence"/>
</dbReference>
<comment type="miscellaneous">
    <text evidence="8">The reaction proceeds by a bi uni uni bi ping pong mechanism.</text>
</comment>
<dbReference type="RefSeq" id="WP_181758852.1">
    <property type="nucleotide sequence ID" value="NZ_BMCR01000002.1"/>
</dbReference>
<evidence type="ECO:0000313" key="10">
    <source>
        <dbReference type="Proteomes" id="UP000559404"/>
    </source>
</evidence>
<feature type="active site" description="Proton donor" evidence="8">
    <location>
        <position position="40"/>
    </location>
</feature>
<keyword evidence="10" id="KW-1185">Reference proteome</keyword>
<reference evidence="9 10" key="2">
    <citation type="submission" date="2020-08" db="EMBL/GenBank/DDBJ databases">
        <title>Stappia taiwanensis sp. nov., isolated from a coastal thermal spring.</title>
        <authorList>
            <person name="Kampfer P."/>
        </authorList>
    </citation>
    <scope>NUCLEOTIDE SEQUENCE [LARGE SCALE GENOMIC DNA]</scope>
    <source>
        <strain evidence="9 10">DSM 23284</strain>
    </source>
</reference>
<evidence type="ECO:0000313" key="9">
    <source>
        <dbReference type="EMBL" id="MBA4610666.1"/>
    </source>
</evidence>
<keyword evidence="6 8" id="KW-0067">ATP-binding</keyword>
<dbReference type="PANTHER" id="PTHR21299">
    <property type="entry name" value="CYTIDYLATE KINASE/PANTOATE-BETA-ALANINE LIGASE"/>
    <property type="match status" value="1"/>
</dbReference>
<reference evidence="9 10" key="1">
    <citation type="submission" date="2020-07" db="EMBL/GenBank/DDBJ databases">
        <authorList>
            <person name="Li M."/>
        </authorList>
    </citation>
    <scope>NUCLEOTIDE SEQUENCE [LARGE SCALE GENOMIC DNA]</scope>
    <source>
        <strain evidence="9 10">DSM 23284</strain>
    </source>
</reference>
<dbReference type="Gene3D" id="3.30.1300.10">
    <property type="entry name" value="Pantoate-beta-alanine ligase, C-terminal domain"/>
    <property type="match status" value="1"/>
</dbReference>
<comment type="caution">
    <text evidence="9">The sequence shown here is derived from an EMBL/GenBank/DDBJ whole genome shotgun (WGS) entry which is preliminary data.</text>
</comment>
<feature type="binding site" evidence="8">
    <location>
        <begin position="187"/>
        <end position="190"/>
    </location>
    <ligand>
        <name>ATP</name>
        <dbReference type="ChEBI" id="CHEBI:30616"/>
    </ligand>
</feature>
<dbReference type="UniPathway" id="UPA00028">
    <property type="reaction ID" value="UER00005"/>
</dbReference>
<dbReference type="EC" id="6.3.2.1" evidence="8"/>
<evidence type="ECO:0000256" key="7">
    <source>
        <dbReference type="ARBA" id="ARBA00048258"/>
    </source>
</evidence>
<protein>
    <recommendedName>
        <fullName evidence="8">Pantothenate synthetase</fullName>
        <shortName evidence="8">PS</shortName>
        <ecNumber evidence="8">6.3.2.1</ecNumber>
    </recommendedName>
    <alternativeName>
        <fullName evidence="8">Pantoate--beta-alanine ligase</fullName>
    </alternativeName>
    <alternativeName>
        <fullName evidence="8">Pantoate-activating enzyme</fullName>
    </alternativeName>
</protein>
<dbReference type="GO" id="GO:0015940">
    <property type="term" value="P:pantothenate biosynthetic process"/>
    <property type="evidence" value="ECO:0007669"/>
    <property type="project" value="UniProtKB-UniRule"/>
</dbReference>
<keyword evidence="3 8" id="KW-0436">Ligase</keyword>
<dbReference type="Gene3D" id="3.40.50.620">
    <property type="entry name" value="HUPs"/>
    <property type="match status" value="1"/>
</dbReference>
<gene>
    <name evidence="8" type="primary">panC</name>
    <name evidence="9" type="ORF">H1W37_03305</name>
</gene>
<comment type="catalytic activity">
    <reaction evidence="7 8">
        <text>(R)-pantoate + beta-alanine + ATP = (R)-pantothenate + AMP + diphosphate + H(+)</text>
        <dbReference type="Rhea" id="RHEA:10912"/>
        <dbReference type="ChEBI" id="CHEBI:15378"/>
        <dbReference type="ChEBI" id="CHEBI:15980"/>
        <dbReference type="ChEBI" id="CHEBI:29032"/>
        <dbReference type="ChEBI" id="CHEBI:30616"/>
        <dbReference type="ChEBI" id="CHEBI:33019"/>
        <dbReference type="ChEBI" id="CHEBI:57966"/>
        <dbReference type="ChEBI" id="CHEBI:456215"/>
        <dbReference type="EC" id="6.3.2.1"/>
    </reaction>
</comment>
<dbReference type="Pfam" id="PF02569">
    <property type="entry name" value="Pantoate_ligase"/>
    <property type="match status" value="1"/>
</dbReference>
<dbReference type="InterPro" id="IPR003721">
    <property type="entry name" value="Pantoate_ligase"/>
</dbReference>
<dbReference type="SUPFAM" id="SSF52374">
    <property type="entry name" value="Nucleotidylyl transferase"/>
    <property type="match status" value="1"/>
</dbReference>
<evidence type="ECO:0000256" key="6">
    <source>
        <dbReference type="ARBA" id="ARBA00022840"/>
    </source>
</evidence>
<name>A0A838XPZ4_9HYPH</name>
<keyword evidence="5 8" id="KW-0547">Nucleotide-binding</keyword>
<dbReference type="InterPro" id="IPR014729">
    <property type="entry name" value="Rossmann-like_a/b/a_fold"/>
</dbReference>
<dbReference type="AlphaFoldDB" id="A0A838XPZ4"/>
<comment type="pathway">
    <text evidence="1 8">Cofactor biosynthesis; (R)-pantothenate biosynthesis; (R)-pantothenate from (R)-pantoate and beta-alanine: step 1/1.</text>
</comment>
<dbReference type="GO" id="GO:0004592">
    <property type="term" value="F:pantoate-beta-alanine ligase activity"/>
    <property type="evidence" value="ECO:0007669"/>
    <property type="project" value="UniProtKB-UniRule"/>
</dbReference>
<evidence type="ECO:0000256" key="3">
    <source>
        <dbReference type="ARBA" id="ARBA00022598"/>
    </source>
</evidence>
<feature type="binding site" evidence="8">
    <location>
        <position position="179"/>
    </location>
    <ligand>
        <name>ATP</name>
        <dbReference type="ChEBI" id="CHEBI:30616"/>
    </ligand>
</feature>
<dbReference type="HAMAP" id="MF_00158">
    <property type="entry name" value="PanC"/>
    <property type="match status" value="1"/>
</dbReference>
<dbReference type="NCBIfam" id="TIGR00125">
    <property type="entry name" value="cyt_tran_rel"/>
    <property type="match status" value="1"/>
</dbReference>
<feature type="binding site" evidence="8">
    <location>
        <position position="64"/>
    </location>
    <ligand>
        <name>(R)-pantoate</name>
        <dbReference type="ChEBI" id="CHEBI:15980"/>
    </ligand>
</feature>
<feature type="binding site" evidence="8">
    <location>
        <begin position="150"/>
        <end position="153"/>
    </location>
    <ligand>
        <name>ATP</name>
        <dbReference type="ChEBI" id="CHEBI:30616"/>
    </ligand>
</feature>
<evidence type="ECO:0000256" key="5">
    <source>
        <dbReference type="ARBA" id="ARBA00022741"/>
    </source>
</evidence>
<dbReference type="InterPro" id="IPR042176">
    <property type="entry name" value="Pantoate_ligase_C"/>
</dbReference>
<sequence>MTLPRRHTSLSEIRDAVATARGQGQRIALVPTMGALHEGHLSLVRKAQDNADHVIVSIFVNPTQFAPTEDFASYPRDAEADIRALAGLGVESVFLPVQEEMYPAGFATGITIGGPATGLESDSRPHFFNGVALVVTKLLLACQPDIAVFGEKDYQQLCVIRQLVRDLNIPVTILAAPTVREADGLAMSSRNRYLDEDARRRAALLPEVLRDTLQALSECAGADRQEEALLRKSIARLTEGGFRVEYLSLRDAETLAPPTDDSRRLRLLVAAWLEKTRLIDNMAFERPD</sequence>
<comment type="subcellular location">
    <subcellularLocation>
        <location evidence="8">Cytoplasm</location>
    </subcellularLocation>
</comment>
<feature type="binding site" evidence="8">
    <location>
        <position position="156"/>
    </location>
    <ligand>
        <name>(R)-pantoate</name>
        <dbReference type="ChEBI" id="CHEBI:15980"/>
    </ligand>
</feature>
<dbReference type="EMBL" id="JACEON010000002">
    <property type="protein sequence ID" value="MBA4610666.1"/>
    <property type="molecule type" value="Genomic_DNA"/>
</dbReference>
<comment type="similarity">
    <text evidence="2 8">Belongs to the pantothenate synthetase family.</text>
</comment>
<evidence type="ECO:0000256" key="4">
    <source>
        <dbReference type="ARBA" id="ARBA00022655"/>
    </source>
</evidence>
<comment type="subunit">
    <text evidence="8">Homodimer.</text>
</comment>
<comment type="function">
    <text evidence="8">Catalyzes the condensation of pantoate with beta-alanine in an ATP-dependent reaction via a pantoyl-adenylate intermediate.</text>
</comment>
<accession>A0A838XPZ4</accession>
<evidence type="ECO:0000256" key="2">
    <source>
        <dbReference type="ARBA" id="ARBA00009256"/>
    </source>
</evidence>
<organism evidence="9 10">
    <name type="scientific">Stappia taiwanensis</name>
    <dbReference type="NCBI Taxonomy" id="992267"/>
    <lineage>
        <taxon>Bacteria</taxon>
        <taxon>Pseudomonadati</taxon>
        <taxon>Pseudomonadota</taxon>
        <taxon>Alphaproteobacteria</taxon>
        <taxon>Hyphomicrobiales</taxon>
        <taxon>Stappiaceae</taxon>
        <taxon>Stappia</taxon>
    </lineage>
</organism>
<dbReference type="PANTHER" id="PTHR21299:SF1">
    <property type="entry name" value="PANTOATE--BETA-ALANINE LIGASE"/>
    <property type="match status" value="1"/>
</dbReference>
<dbReference type="GO" id="GO:0005829">
    <property type="term" value="C:cytosol"/>
    <property type="evidence" value="ECO:0007669"/>
    <property type="project" value="TreeGrafter"/>
</dbReference>
<keyword evidence="4 8" id="KW-0566">Pantothenate biosynthesis</keyword>
<dbReference type="GO" id="GO:0005524">
    <property type="term" value="F:ATP binding"/>
    <property type="evidence" value="ECO:0007669"/>
    <property type="project" value="UniProtKB-KW"/>
</dbReference>
<dbReference type="InterPro" id="IPR004821">
    <property type="entry name" value="Cyt_trans-like"/>
</dbReference>
<keyword evidence="8" id="KW-0963">Cytoplasm</keyword>